<dbReference type="AlphaFoldDB" id="A0A0A0LAC5"/>
<accession>A0A0A0LAC5</accession>
<dbReference type="Gramene" id="KGN57582">
    <property type="protein sequence ID" value="KGN57582"/>
    <property type="gene ID" value="Csa_3G219170"/>
</dbReference>
<protein>
    <submittedName>
        <fullName evidence="1">Uncharacterized protein</fullName>
    </submittedName>
</protein>
<reference evidence="1 2" key="4">
    <citation type="journal article" date="2011" name="BMC Genomics">
        <title>RNA-Seq improves annotation of protein-coding genes in the cucumber genome.</title>
        <authorList>
            <person name="Li Z."/>
            <person name="Zhang Z."/>
            <person name="Yan P."/>
            <person name="Huang S."/>
            <person name="Fei Z."/>
            <person name="Lin K."/>
        </authorList>
    </citation>
    <scope>NUCLEOTIDE SEQUENCE [LARGE SCALE GENOMIC DNA]</scope>
    <source>
        <strain evidence="2">cv. 9930</strain>
    </source>
</reference>
<reference evidence="1 2" key="3">
    <citation type="journal article" date="2010" name="BMC Genomics">
        <title>Transcriptome sequencing and comparative analysis of cucumber flowers with different sex types.</title>
        <authorList>
            <person name="Guo S."/>
            <person name="Zheng Y."/>
            <person name="Joung J.G."/>
            <person name="Liu S."/>
            <person name="Zhang Z."/>
            <person name="Crasta O.R."/>
            <person name="Sobral B.W."/>
            <person name="Xu Y."/>
            <person name="Huang S."/>
            <person name="Fei Z."/>
        </authorList>
    </citation>
    <scope>NUCLEOTIDE SEQUENCE [LARGE SCALE GENOMIC DNA]</scope>
    <source>
        <strain evidence="2">cv. 9930</strain>
    </source>
</reference>
<gene>
    <name evidence="1" type="ORF">Csa_3G219170</name>
</gene>
<name>A0A0A0LAC5_CUCSA</name>
<dbReference type="Proteomes" id="UP000029981">
    <property type="component" value="Chromosome 3"/>
</dbReference>
<proteinExistence type="predicted"/>
<dbReference type="EMBL" id="CM002924">
    <property type="protein sequence ID" value="KGN57582.1"/>
    <property type="molecule type" value="Genomic_DNA"/>
</dbReference>
<evidence type="ECO:0000313" key="2">
    <source>
        <dbReference type="Proteomes" id="UP000029981"/>
    </source>
</evidence>
<reference evidence="1 2" key="1">
    <citation type="journal article" date="2009" name="Nat. Genet.">
        <title>The genome of the cucumber, Cucumis sativus L.</title>
        <authorList>
            <person name="Huang S."/>
            <person name="Li R."/>
            <person name="Zhang Z."/>
            <person name="Li L."/>
            <person name="Gu X."/>
            <person name="Fan W."/>
            <person name="Lucas W.J."/>
            <person name="Wang X."/>
            <person name="Xie B."/>
            <person name="Ni P."/>
            <person name="Ren Y."/>
            <person name="Zhu H."/>
            <person name="Li J."/>
            <person name="Lin K."/>
            <person name="Jin W."/>
            <person name="Fei Z."/>
            <person name="Li G."/>
            <person name="Staub J."/>
            <person name="Kilian A."/>
            <person name="van der Vossen E.A."/>
            <person name="Wu Y."/>
            <person name="Guo J."/>
            <person name="He J."/>
            <person name="Jia Z."/>
            <person name="Ren Y."/>
            <person name="Tian G."/>
            <person name="Lu Y."/>
            <person name="Ruan J."/>
            <person name="Qian W."/>
            <person name="Wang M."/>
            <person name="Huang Q."/>
            <person name="Li B."/>
            <person name="Xuan Z."/>
            <person name="Cao J."/>
            <person name="Asan"/>
            <person name="Wu Z."/>
            <person name="Zhang J."/>
            <person name="Cai Q."/>
            <person name="Bai Y."/>
            <person name="Zhao B."/>
            <person name="Han Y."/>
            <person name="Li Y."/>
            <person name="Li X."/>
            <person name="Wang S."/>
            <person name="Shi Q."/>
            <person name="Liu S."/>
            <person name="Cho W.K."/>
            <person name="Kim J.Y."/>
            <person name="Xu Y."/>
            <person name="Heller-Uszynska K."/>
            <person name="Miao H."/>
            <person name="Cheng Z."/>
            <person name="Zhang S."/>
            <person name="Wu J."/>
            <person name="Yang Y."/>
            <person name="Kang H."/>
            <person name="Li M."/>
            <person name="Liang H."/>
            <person name="Ren X."/>
            <person name="Shi Z."/>
            <person name="Wen M."/>
            <person name="Jian M."/>
            <person name="Yang H."/>
            <person name="Zhang G."/>
            <person name="Yang Z."/>
            <person name="Chen R."/>
            <person name="Liu S."/>
            <person name="Li J."/>
            <person name="Ma L."/>
            <person name="Liu H."/>
            <person name="Zhou Y."/>
            <person name="Zhao J."/>
            <person name="Fang X."/>
            <person name="Li G."/>
            <person name="Fang L."/>
            <person name="Li Y."/>
            <person name="Liu D."/>
            <person name="Zheng H."/>
            <person name="Zhang Y."/>
            <person name="Qin N."/>
            <person name="Li Z."/>
            <person name="Yang G."/>
            <person name="Yang S."/>
            <person name="Bolund L."/>
            <person name="Kristiansen K."/>
            <person name="Zheng H."/>
            <person name="Li S."/>
            <person name="Zhang X."/>
            <person name="Yang H."/>
            <person name="Wang J."/>
            <person name="Sun R."/>
            <person name="Zhang B."/>
            <person name="Jiang S."/>
            <person name="Wang J."/>
            <person name="Du Y."/>
            <person name="Li S."/>
        </authorList>
    </citation>
    <scope>NUCLEOTIDE SEQUENCE [LARGE SCALE GENOMIC DNA]</scope>
    <source>
        <strain evidence="2">cv. 9930</strain>
    </source>
</reference>
<sequence>MTSRKTSLDVSSGLPFPRYAEVASDLFHYRRRLHIGMDYVENKEDVDILIRFAIFADDLWRQEFSDFL</sequence>
<reference evidence="1 2" key="2">
    <citation type="journal article" date="2009" name="PLoS ONE">
        <title>An integrated genetic and cytogenetic map of the cucumber genome.</title>
        <authorList>
            <person name="Ren Y."/>
            <person name="Zhang Z."/>
            <person name="Liu J."/>
            <person name="Staub J.E."/>
            <person name="Han Y."/>
            <person name="Cheng Z."/>
            <person name="Li X."/>
            <person name="Lu J."/>
            <person name="Miao H."/>
            <person name="Kang H."/>
            <person name="Xie B."/>
            <person name="Gu X."/>
            <person name="Wang X."/>
            <person name="Du Y."/>
            <person name="Jin W."/>
            <person name="Huang S."/>
        </authorList>
    </citation>
    <scope>NUCLEOTIDE SEQUENCE [LARGE SCALE GENOMIC DNA]</scope>
    <source>
        <strain evidence="2">cv. 9930</strain>
    </source>
</reference>
<evidence type="ECO:0000313" key="1">
    <source>
        <dbReference type="EMBL" id="KGN57582.1"/>
    </source>
</evidence>
<organism evidence="1 2">
    <name type="scientific">Cucumis sativus</name>
    <name type="common">Cucumber</name>
    <dbReference type="NCBI Taxonomy" id="3659"/>
    <lineage>
        <taxon>Eukaryota</taxon>
        <taxon>Viridiplantae</taxon>
        <taxon>Streptophyta</taxon>
        <taxon>Embryophyta</taxon>
        <taxon>Tracheophyta</taxon>
        <taxon>Spermatophyta</taxon>
        <taxon>Magnoliopsida</taxon>
        <taxon>eudicotyledons</taxon>
        <taxon>Gunneridae</taxon>
        <taxon>Pentapetalae</taxon>
        <taxon>rosids</taxon>
        <taxon>fabids</taxon>
        <taxon>Cucurbitales</taxon>
        <taxon>Cucurbitaceae</taxon>
        <taxon>Benincaseae</taxon>
        <taxon>Cucumis</taxon>
    </lineage>
</organism>
<keyword evidence="2" id="KW-1185">Reference proteome</keyword>